<reference evidence="4 5" key="1">
    <citation type="submission" date="2019-10" db="EMBL/GenBank/DDBJ databases">
        <title>Genomic analysis of Raineyella sp. CBA3103.</title>
        <authorList>
            <person name="Roh S.W."/>
        </authorList>
    </citation>
    <scope>NUCLEOTIDE SEQUENCE [LARGE SCALE GENOMIC DNA]</scope>
    <source>
        <strain evidence="4 5">CBA3103</strain>
    </source>
</reference>
<feature type="binding site" evidence="2">
    <location>
        <position position="121"/>
    </location>
    <ligand>
        <name>substrate</name>
    </ligand>
</feature>
<evidence type="ECO:0000256" key="1">
    <source>
        <dbReference type="PIRSR" id="PIRSR014972-1"/>
    </source>
</evidence>
<organism evidence="4 5">
    <name type="scientific">Raineyella fluvialis</name>
    <dbReference type="NCBI Taxonomy" id="2662261"/>
    <lineage>
        <taxon>Bacteria</taxon>
        <taxon>Bacillati</taxon>
        <taxon>Actinomycetota</taxon>
        <taxon>Actinomycetes</taxon>
        <taxon>Propionibacteriales</taxon>
        <taxon>Propionibacteriaceae</taxon>
        <taxon>Raineyella</taxon>
    </lineage>
</organism>
<feature type="binding site" evidence="2">
    <location>
        <position position="70"/>
    </location>
    <ligand>
        <name>CoA</name>
        <dbReference type="ChEBI" id="CHEBI:57287"/>
    </ligand>
</feature>
<evidence type="ECO:0000313" key="4">
    <source>
        <dbReference type="EMBL" id="QGF23867.1"/>
    </source>
</evidence>
<name>A0A5Q2FDJ7_9ACTN</name>
<dbReference type="PANTHER" id="PTHR36934:SF1">
    <property type="entry name" value="THIOESTERASE DOMAIN-CONTAINING PROTEIN"/>
    <property type="match status" value="1"/>
</dbReference>
<proteinExistence type="predicted"/>
<protein>
    <submittedName>
        <fullName evidence="4">Thioesterase</fullName>
    </submittedName>
</protein>
<dbReference type="InterPro" id="IPR025540">
    <property type="entry name" value="FlK"/>
</dbReference>
<dbReference type="Pfam" id="PF22636">
    <property type="entry name" value="FlK"/>
    <property type="match status" value="1"/>
</dbReference>
<feature type="active site" evidence="1">
    <location>
        <position position="77"/>
    </location>
</feature>
<dbReference type="Gene3D" id="3.10.129.10">
    <property type="entry name" value="Hotdog Thioesterase"/>
    <property type="match status" value="1"/>
</dbReference>
<dbReference type="PIRSF" id="PIRSF014972">
    <property type="entry name" value="FlK"/>
    <property type="match status" value="1"/>
</dbReference>
<feature type="active site" evidence="1">
    <location>
        <position position="43"/>
    </location>
</feature>
<accession>A0A5Q2FDJ7</accession>
<dbReference type="InterPro" id="IPR054485">
    <property type="entry name" value="FlK-like_dom"/>
</dbReference>
<dbReference type="InterPro" id="IPR029069">
    <property type="entry name" value="HotDog_dom_sf"/>
</dbReference>
<dbReference type="EMBL" id="CP045725">
    <property type="protein sequence ID" value="QGF23867.1"/>
    <property type="molecule type" value="Genomic_DNA"/>
</dbReference>
<evidence type="ECO:0000259" key="3">
    <source>
        <dbReference type="Pfam" id="PF22636"/>
    </source>
</evidence>
<feature type="binding site" evidence="2">
    <location>
        <position position="70"/>
    </location>
    <ligand>
        <name>substrate</name>
    </ligand>
</feature>
<feature type="active site" evidence="1">
    <location>
        <position position="51"/>
    </location>
</feature>
<evidence type="ECO:0000313" key="5">
    <source>
        <dbReference type="Proteomes" id="UP000386847"/>
    </source>
</evidence>
<dbReference type="KEGG" id="rain:Rai3103_09470"/>
<gene>
    <name evidence="4" type="ORF">Rai3103_09470</name>
</gene>
<dbReference type="AlphaFoldDB" id="A0A5Q2FDJ7"/>
<evidence type="ECO:0000256" key="2">
    <source>
        <dbReference type="PIRSR" id="PIRSR014972-2"/>
    </source>
</evidence>
<dbReference type="SUPFAM" id="SSF54637">
    <property type="entry name" value="Thioesterase/thiol ester dehydrase-isomerase"/>
    <property type="match status" value="1"/>
</dbReference>
<keyword evidence="5" id="KW-1185">Reference proteome</keyword>
<sequence>MMKPGLDPGQIHTVSVVVDDSLTVPAVSAKFPGFEEMPRVFATAFMVGFAECASMGALADYLEPSESSVGVDVRFDHTAATPVGMTVTATAEVTAVEGRIVTFHVVLRDDVQQIGEGTHQRAIIDREKFTARVAAKAERRGLLG</sequence>
<feature type="domain" description="Fluoroacetyl-CoA-specific thioesterase-like" evidence="3">
    <location>
        <begin position="31"/>
        <end position="127"/>
    </location>
</feature>
<dbReference type="Proteomes" id="UP000386847">
    <property type="component" value="Chromosome"/>
</dbReference>
<dbReference type="PANTHER" id="PTHR36934">
    <property type="entry name" value="BLR0278 PROTEIN"/>
    <property type="match status" value="1"/>
</dbReference>